<evidence type="ECO:0000313" key="1">
    <source>
        <dbReference type="EMBL" id="GJA64077.1"/>
    </source>
</evidence>
<reference evidence="1" key="1">
    <citation type="submission" date="2021-07" db="EMBL/GenBank/DDBJ databases">
        <title>Draft genome sequence of carbapenem-resistant Aeromonas spp. in Japan.</title>
        <authorList>
            <person name="Maehana S."/>
            <person name="Suzuki M."/>
            <person name="Kitasato H."/>
        </authorList>
    </citation>
    <scope>NUCLEOTIDE SEQUENCE</scope>
    <source>
        <strain evidence="1">KAM351</strain>
    </source>
</reference>
<dbReference type="RefSeq" id="WP_223940168.1">
    <property type="nucleotide sequence ID" value="NZ_BPNN01000040.1"/>
</dbReference>
<evidence type="ECO:0000313" key="2">
    <source>
        <dbReference type="Proteomes" id="UP000886934"/>
    </source>
</evidence>
<name>A0AA37CYB6_AERCA</name>
<accession>A0AA37CYB6</accession>
<gene>
    <name evidence="1" type="ORF">KAM351_26880</name>
</gene>
<dbReference type="Proteomes" id="UP000886934">
    <property type="component" value="Unassembled WGS sequence"/>
</dbReference>
<dbReference type="AlphaFoldDB" id="A0AA37CYB6"/>
<dbReference type="EMBL" id="BPNN01000040">
    <property type="protein sequence ID" value="GJA64077.1"/>
    <property type="molecule type" value="Genomic_DNA"/>
</dbReference>
<comment type="caution">
    <text evidence="1">The sequence shown here is derived from an EMBL/GenBank/DDBJ whole genome shotgun (WGS) entry which is preliminary data.</text>
</comment>
<organism evidence="1 2">
    <name type="scientific">Aeromonas caviae</name>
    <name type="common">Aeromonas punctata</name>
    <dbReference type="NCBI Taxonomy" id="648"/>
    <lineage>
        <taxon>Bacteria</taxon>
        <taxon>Pseudomonadati</taxon>
        <taxon>Pseudomonadota</taxon>
        <taxon>Gammaproteobacteria</taxon>
        <taxon>Aeromonadales</taxon>
        <taxon>Aeromonadaceae</taxon>
        <taxon>Aeromonas</taxon>
    </lineage>
</organism>
<sequence length="54" mass="6164">MERVTIEIDRADLPTHTDDEFEEWVRFCVGYQADIDSTNPLSDMDMTAQSVLVG</sequence>
<protein>
    <submittedName>
        <fullName evidence="1">Uncharacterized protein</fullName>
    </submittedName>
</protein>
<proteinExistence type="predicted"/>